<dbReference type="Proteomes" id="UP000314981">
    <property type="component" value="Unassembled WGS sequence"/>
</dbReference>
<keyword evidence="5" id="KW-0539">Nucleus</keyword>
<proteinExistence type="inferred from homology"/>
<dbReference type="Gene3D" id="3.30.900.10">
    <property type="entry name" value="HORMA domain"/>
    <property type="match status" value="1"/>
</dbReference>
<reference evidence="10" key="1">
    <citation type="submission" date="2018-11" db="EMBL/GenBank/DDBJ databases">
        <title>Haplotype-resolved cattle genomes.</title>
        <authorList>
            <person name="Low W.Y."/>
            <person name="Tearle R."/>
            <person name="Bickhart D.M."/>
            <person name="Rosen B.D."/>
            <person name="Koren S."/>
            <person name="Rhie A."/>
            <person name="Hiendleder S."/>
            <person name="Phillippy A.M."/>
            <person name="Smith T.P.L."/>
            <person name="Williams J.L."/>
        </authorList>
    </citation>
    <scope>NUCLEOTIDE SEQUENCE [LARGE SCALE GENOMIC DNA]</scope>
</reference>
<keyword evidence="10" id="KW-1185">Reference proteome</keyword>
<name>A0A4W2DXK0_BOBOX</name>
<dbReference type="GO" id="GO:0051301">
    <property type="term" value="P:cell division"/>
    <property type="evidence" value="ECO:0007669"/>
    <property type="project" value="UniProtKB-KW"/>
</dbReference>
<reference evidence="9" key="3">
    <citation type="submission" date="2025-09" db="UniProtKB">
        <authorList>
            <consortium name="Ensembl"/>
        </authorList>
    </citation>
    <scope>IDENTIFICATION</scope>
</reference>
<evidence type="ECO:0000256" key="4">
    <source>
        <dbReference type="ARBA" id="ARBA00022776"/>
    </source>
</evidence>
<accession>A0A4W2DXK0</accession>
<keyword evidence="4" id="KW-0498">Mitosis</keyword>
<evidence type="ECO:0000313" key="10">
    <source>
        <dbReference type="Proteomes" id="UP000314981"/>
    </source>
</evidence>
<dbReference type="PANTHER" id="PTHR11842:SF11">
    <property type="entry name" value="MITOTIC SPINDLE ASSEMBLY CHECKPOINT PROTEIN MAD2A"/>
    <property type="match status" value="1"/>
</dbReference>
<evidence type="ECO:0000256" key="5">
    <source>
        <dbReference type="ARBA" id="ARBA00023242"/>
    </source>
</evidence>
<evidence type="ECO:0000256" key="7">
    <source>
        <dbReference type="SAM" id="MobiDB-lite"/>
    </source>
</evidence>
<feature type="region of interest" description="Disordered" evidence="7">
    <location>
        <begin position="31"/>
        <end position="111"/>
    </location>
</feature>
<dbReference type="Ensembl" id="ENSBIXT00000009455.1">
    <property type="protein sequence ID" value="ENSBIXP00000028712.1"/>
    <property type="gene ID" value="ENSBIXG00000010052.1"/>
</dbReference>
<dbReference type="InterPro" id="IPR036570">
    <property type="entry name" value="HORMA_dom_sf"/>
</dbReference>
<feature type="compositionally biased region" description="Basic residues" evidence="7">
    <location>
        <begin position="92"/>
        <end position="108"/>
    </location>
</feature>
<organism evidence="9 10">
    <name type="scientific">Bos indicus x Bos taurus</name>
    <name type="common">Hybrid cattle</name>
    <dbReference type="NCBI Taxonomy" id="30522"/>
    <lineage>
        <taxon>Eukaryota</taxon>
        <taxon>Metazoa</taxon>
        <taxon>Chordata</taxon>
        <taxon>Craniata</taxon>
        <taxon>Vertebrata</taxon>
        <taxon>Euteleostomi</taxon>
        <taxon>Mammalia</taxon>
        <taxon>Eutheria</taxon>
        <taxon>Laurasiatheria</taxon>
        <taxon>Artiodactyla</taxon>
        <taxon>Ruminantia</taxon>
        <taxon>Pecora</taxon>
        <taxon>Bovidae</taxon>
        <taxon>Bovinae</taxon>
        <taxon>Bos</taxon>
    </lineage>
</organism>
<evidence type="ECO:0000256" key="3">
    <source>
        <dbReference type="ARBA" id="ARBA00022618"/>
    </source>
</evidence>
<evidence type="ECO:0000313" key="9">
    <source>
        <dbReference type="Ensembl" id="ENSBIXP00000028712.1"/>
    </source>
</evidence>
<dbReference type="GO" id="GO:0005654">
    <property type="term" value="C:nucleoplasm"/>
    <property type="evidence" value="ECO:0007669"/>
    <property type="project" value="TreeGrafter"/>
</dbReference>
<evidence type="ECO:0000256" key="6">
    <source>
        <dbReference type="ARBA" id="ARBA00023306"/>
    </source>
</evidence>
<dbReference type="SUPFAM" id="SSF56019">
    <property type="entry name" value="The spindle assembly checkpoint protein mad2"/>
    <property type="match status" value="1"/>
</dbReference>
<dbReference type="GO" id="GO:0007094">
    <property type="term" value="P:mitotic spindle assembly checkpoint signaling"/>
    <property type="evidence" value="ECO:0007669"/>
    <property type="project" value="TreeGrafter"/>
</dbReference>
<dbReference type="AlphaFoldDB" id="A0A4W2DXK0"/>
<reference evidence="9" key="2">
    <citation type="submission" date="2025-08" db="UniProtKB">
        <authorList>
            <consortium name="Ensembl"/>
        </authorList>
    </citation>
    <scope>IDENTIFICATION</scope>
</reference>
<evidence type="ECO:0000256" key="2">
    <source>
        <dbReference type="ARBA" id="ARBA00010348"/>
    </source>
</evidence>
<comment type="similarity">
    <text evidence="2">Belongs to the MAD2 family.</text>
</comment>
<comment type="subcellular location">
    <subcellularLocation>
        <location evidence="1">Nucleus</location>
    </subcellularLocation>
</comment>
<feature type="compositionally biased region" description="Low complexity" evidence="7">
    <location>
        <begin position="71"/>
        <end position="88"/>
    </location>
</feature>
<feature type="domain" description="HORMA" evidence="8">
    <location>
        <begin position="176"/>
        <end position="258"/>
    </location>
</feature>
<dbReference type="GO" id="GO:0005737">
    <property type="term" value="C:cytoplasm"/>
    <property type="evidence" value="ECO:0007669"/>
    <property type="project" value="TreeGrafter"/>
</dbReference>
<protein>
    <recommendedName>
        <fullName evidence="8">HORMA domain-containing protein</fullName>
    </recommendedName>
</protein>
<feature type="compositionally biased region" description="Polar residues" evidence="7">
    <location>
        <begin position="47"/>
        <end position="59"/>
    </location>
</feature>
<dbReference type="InterPro" id="IPR045091">
    <property type="entry name" value="Mad2-like"/>
</dbReference>
<sequence>LRITGATQGGGQFIKLSQNLSNSGIVLLGRSVRRPREQPLKPGPTVFPSSRQPANNYSRNPARCHHPGTAPPRLSTAPARTATPAGAERTCRTRPRRAGSRGTSRLRKGHDGRGLDALRACAKGATASCVVPFETSGGELLRKPLASLSAGWKRVPSSVGLAMALQLSREQGITLRGSAEIVAEFFSFGINSILYQRGLYPSETFTRVQKYGLTLLVTTDPELIKYLNNVDQLKGILLLDTVLSFAGLNVNRILGLPR</sequence>
<dbReference type="PROSITE" id="PS50815">
    <property type="entry name" value="HORMA"/>
    <property type="match status" value="1"/>
</dbReference>
<dbReference type="PANTHER" id="PTHR11842">
    <property type="entry name" value="MITOTIC SPINDLE ASSEMBLY CHECKPOINT PROTEIN MAD2"/>
    <property type="match status" value="1"/>
</dbReference>
<dbReference type="STRING" id="30522.A0A4W2DXK0"/>
<keyword evidence="3" id="KW-0132">Cell division</keyword>
<dbReference type="InterPro" id="IPR003511">
    <property type="entry name" value="HORMA_dom"/>
</dbReference>
<keyword evidence="6" id="KW-0131">Cell cycle</keyword>
<evidence type="ECO:0000256" key="1">
    <source>
        <dbReference type="ARBA" id="ARBA00004123"/>
    </source>
</evidence>
<dbReference type="Pfam" id="PF02301">
    <property type="entry name" value="HORMA"/>
    <property type="match status" value="1"/>
</dbReference>
<dbReference type="GO" id="GO:0000776">
    <property type="term" value="C:kinetochore"/>
    <property type="evidence" value="ECO:0007669"/>
    <property type="project" value="TreeGrafter"/>
</dbReference>
<evidence type="ECO:0000259" key="8">
    <source>
        <dbReference type="PROSITE" id="PS50815"/>
    </source>
</evidence>